<evidence type="ECO:0000256" key="1">
    <source>
        <dbReference type="ARBA" id="ARBA00004370"/>
    </source>
</evidence>
<keyword evidence="5" id="KW-0675">Receptor</keyword>
<feature type="non-terminal residue" evidence="7">
    <location>
        <position position="72"/>
    </location>
</feature>
<protein>
    <recommendedName>
        <fullName evidence="9">Immunoglobulin V-set domain-containing protein</fullName>
    </recommendedName>
</protein>
<feature type="non-terminal residue" evidence="7">
    <location>
        <position position="1"/>
    </location>
</feature>
<evidence type="ECO:0000256" key="6">
    <source>
        <dbReference type="ARBA" id="ARBA00023319"/>
    </source>
</evidence>
<evidence type="ECO:0000256" key="4">
    <source>
        <dbReference type="ARBA" id="ARBA00023136"/>
    </source>
</evidence>
<keyword evidence="6" id="KW-0393">Immunoglobulin domain</keyword>
<dbReference type="InterPro" id="IPR013783">
    <property type="entry name" value="Ig-like_fold"/>
</dbReference>
<dbReference type="InterPro" id="IPR051117">
    <property type="entry name" value="TRG_var/const_region"/>
</dbReference>
<dbReference type="PANTHER" id="PTHR19256:SF65">
    <property type="entry name" value="T CELL RECEPTOR GAMMA CONSTANT 1-RELATED"/>
    <property type="match status" value="1"/>
</dbReference>
<name>A0A5E4BZB8_MARMO</name>
<dbReference type="EMBL" id="CABDUW010000729">
    <property type="protein sequence ID" value="VTJ74249.1"/>
    <property type="molecule type" value="Genomic_DNA"/>
</dbReference>
<gene>
    <name evidence="7" type="ORF">MONAX_5E037388</name>
</gene>
<keyword evidence="8" id="KW-1185">Reference proteome</keyword>
<dbReference type="Gene3D" id="2.60.40.10">
    <property type="entry name" value="Immunoglobulins"/>
    <property type="match status" value="1"/>
</dbReference>
<proteinExistence type="predicted"/>
<dbReference type="GO" id="GO:0016020">
    <property type="term" value="C:membrane"/>
    <property type="evidence" value="ECO:0007669"/>
    <property type="project" value="UniProtKB-SubCell"/>
</dbReference>
<organism evidence="7 8">
    <name type="scientific">Marmota monax</name>
    <name type="common">Woodchuck</name>
    <dbReference type="NCBI Taxonomy" id="9995"/>
    <lineage>
        <taxon>Eukaryota</taxon>
        <taxon>Metazoa</taxon>
        <taxon>Chordata</taxon>
        <taxon>Craniata</taxon>
        <taxon>Vertebrata</taxon>
        <taxon>Euteleostomi</taxon>
        <taxon>Mammalia</taxon>
        <taxon>Eutheria</taxon>
        <taxon>Euarchontoglires</taxon>
        <taxon>Glires</taxon>
        <taxon>Rodentia</taxon>
        <taxon>Sciuromorpha</taxon>
        <taxon>Sciuridae</taxon>
        <taxon>Xerinae</taxon>
        <taxon>Marmotini</taxon>
        <taxon>Marmota</taxon>
    </lineage>
</organism>
<evidence type="ECO:0008006" key="9">
    <source>
        <dbReference type="Google" id="ProtNLM"/>
    </source>
</evidence>
<keyword evidence="4" id="KW-0472">Membrane</keyword>
<evidence type="ECO:0000256" key="2">
    <source>
        <dbReference type="ARBA" id="ARBA00022692"/>
    </source>
</evidence>
<dbReference type="SUPFAM" id="SSF48726">
    <property type="entry name" value="Immunoglobulin"/>
    <property type="match status" value="1"/>
</dbReference>
<evidence type="ECO:0000313" key="7">
    <source>
        <dbReference type="EMBL" id="VTJ74249.1"/>
    </source>
</evidence>
<keyword evidence="3" id="KW-1133">Transmembrane helix</keyword>
<comment type="subcellular location">
    <subcellularLocation>
        <location evidence="1">Membrane</location>
    </subcellularLocation>
</comment>
<dbReference type="PANTHER" id="PTHR19256">
    <property type="entry name" value="T-CELL RECEPTOR GAMMA CHAIN"/>
    <property type="match status" value="1"/>
</dbReference>
<evidence type="ECO:0000256" key="3">
    <source>
        <dbReference type="ARBA" id="ARBA00022989"/>
    </source>
</evidence>
<dbReference type="AlphaFoldDB" id="A0A5E4BZB8"/>
<evidence type="ECO:0000313" key="8">
    <source>
        <dbReference type="Proteomes" id="UP000335636"/>
    </source>
</evidence>
<dbReference type="InterPro" id="IPR036179">
    <property type="entry name" value="Ig-like_dom_sf"/>
</dbReference>
<accession>A0A5E4BZB8</accession>
<comment type="caution">
    <text evidence="7">The sequence shown here is derived from an EMBL/GenBank/DDBJ whole genome shotgun (WGS) entry which is preliminary data.</text>
</comment>
<evidence type="ECO:0000256" key="5">
    <source>
        <dbReference type="ARBA" id="ARBA00023170"/>
    </source>
</evidence>
<dbReference type="Proteomes" id="UP000335636">
    <property type="component" value="Unassembled WGS sequence"/>
</dbReference>
<sequence>SQTSSSLEGRIRSVIRSPGSYVIIICEFREANKYIHWYQFKEGKSPRRILYYDIFNFKLDSGINSRKYEADK</sequence>
<keyword evidence="2" id="KW-0812">Transmembrane</keyword>
<reference evidence="7" key="1">
    <citation type="submission" date="2019-04" db="EMBL/GenBank/DDBJ databases">
        <authorList>
            <person name="Alioto T."/>
            <person name="Alioto T."/>
        </authorList>
    </citation>
    <scope>NUCLEOTIDE SEQUENCE [LARGE SCALE GENOMIC DNA]</scope>
</reference>